<dbReference type="AlphaFoldDB" id="A0A6P8IZA8"/>
<protein>
    <submittedName>
        <fullName evidence="13">Octopamine receptor 1-like</fullName>
    </submittedName>
</protein>
<reference evidence="13" key="1">
    <citation type="submission" date="2025-08" db="UniProtKB">
        <authorList>
            <consortium name="RefSeq"/>
        </authorList>
    </citation>
    <scope>IDENTIFICATION</scope>
    <source>
        <tissue evidence="13">Tentacle</tissue>
    </source>
</reference>
<name>A0A6P8IZA8_ACTTE</name>
<feature type="chain" id="PRO_5027818742" evidence="10">
    <location>
        <begin position="20"/>
        <end position="310"/>
    </location>
</feature>
<evidence type="ECO:0000256" key="5">
    <source>
        <dbReference type="ARBA" id="ARBA00023136"/>
    </source>
</evidence>
<keyword evidence="10" id="KW-0732">Signal</keyword>
<keyword evidence="2 8" id="KW-0812">Transmembrane</keyword>
<sequence length="310" mass="35343">MTFLVSLLGNSLVIHVVRTTPSMYTSVNLYIANMAFSDIISAIVCTPVSLKIVFKGYSWIDGLVGLVLCRIVFLLFYSSFACSTFNLVAIAVDRYLAVTKPLYRYSFRKAKINIAVIWTASSILSIPIILGYVNTFKAREIAPGCYDIDRDKAYKVGVTIMALLCYIIPLVCATILYTMTGCRLRMRSKSNIGGYSLQRQIQAKQSAFKATKLMVTVIVVFALCWAPFFTYHMVKAWYDDKLWYIFKTYYRPLCFLLASTNGALNPCLYLLFNSNFRNGFKRALLCRKETGRRSMSFELRSKRDSTKQLR</sequence>
<feature type="transmembrane region" description="Helical" evidence="9">
    <location>
        <begin position="249"/>
        <end position="272"/>
    </location>
</feature>
<dbReference type="InterPro" id="IPR000276">
    <property type="entry name" value="GPCR_Rhodpsn"/>
</dbReference>
<keyword evidence="7 8" id="KW-0807">Transducer</keyword>
<dbReference type="KEGG" id="aten:116306858"/>
<dbReference type="SUPFAM" id="SSF81321">
    <property type="entry name" value="Family A G protein-coupled receptor-like"/>
    <property type="match status" value="1"/>
</dbReference>
<evidence type="ECO:0000256" key="10">
    <source>
        <dbReference type="SAM" id="SignalP"/>
    </source>
</evidence>
<keyword evidence="3 9" id="KW-1133">Transmembrane helix</keyword>
<keyword evidence="5 9" id="KW-0472">Membrane</keyword>
<proteinExistence type="inferred from homology"/>
<evidence type="ECO:0000256" key="4">
    <source>
        <dbReference type="ARBA" id="ARBA00023040"/>
    </source>
</evidence>
<dbReference type="PRINTS" id="PR00237">
    <property type="entry name" value="GPCRRHODOPSN"/>
</dbReference>
<comment type="similarity">
    <text evidence="8">Belongs to the G-protein coupled receptor 1 family.</text>
</comment>
<dbReference type="RefSeq" id="XP_031572841.1">
    <property type="nucleotide sequence ID" value="XM_031716981.1"/>
</dbReference>
<dbReference type="Proteomes" id="UP000515163">
    <property type="component" value="Unplaced"/>
</dbReference>
<dbReference type="GO" id="GO:0004930">
    <property type="term" value="F:G protein-coupled receptor activity"/>
    <property type="evidence" value="ECO:0007669"/>
    <property type="project" value="UniProtKB-KW"/>
</dbReference>
<evidence type="ECO:0000259" key="11">
    <source>
        <dbReference type="PROSITE" id="PS50262"/>
    </source>
</evidence>
<dbReference type="GO" id="GO:0005886">
    <property type="term" value="C:plasma membrane"/>
    <property type="evidence" value="ECO:0007669"/>
    <property type="project" value="TreeGrafter"/>
</dbReference>
<dbReference type="OrthoDB" id="5981855at2759"/>
<evidence type="ECO:0000256" key="8">
    <source>
        <dbReference type="RuleBase" id="RU000688"/>
    </source>
</evidence>
<evidence type="ECO:0000256" key="3">
    <source>
        <dbReference type="ARBA" id="ARBA00022989"/>
    </source>
</evidence>
<dbReference type="Gene3D" id="1.20.1070.10">
    <property type="entry name" value="Rhodopsin 7-helix transmembrane proteins"/>
    <property type="match status" value="1"/>
</dbReference>
<keyword evidence="12" id="KW-1185">Reference proteome</keyword>
<feature type="transmembrane region" description="Helical" evidence="9">
    <location>
        <begin position="115"/>
        <end position="133"/>
    </location>
</feature>
<feature type="signal peptide" evidence="10">
    <location>
        <begin position="1"/>
        <end position="19"/>
    </location>
</feature>
<dbReference type="PROSITE" id="PS50262">
    <property type="entry name" value="G_PROTEIN_RECEP_F1_2"/>
    <property type="match status" value="1"/>
</dbReference>
<evidence type="ECO:0000256" key="6">
    <source>
        <dbReference type="ARBA" id="ARBA00023170"/>
    </source>
</evidence>
<evidence type="ECO:0000313" key="12">
    <source>
        <dbReference type="Proteomes" id="UP000515163"/>
    </source>
</evidence>
<evidence type="ECO:0000313" key="13">
    <source>
        <dbReference type="RefSeq" id="XP_031572841.1"/>
    </source>
</evidence>
<dbReference type="PANTHER" id="PTHR45695:SF9">
    <property type="entry name" value="LEUCOKININ RECEPTOR"/>
    <property type="match status" value="1"/>
</dbReference>
<evidence type="ECO:0000256" key="2">
    <source>
        <dbReference type="ARBA" id="ARBA00022692"/>
    </source>
</evidence>
<dbReference type="Pfam" id="PF00001">
    <property type="entry name" value="7tm_1"/>
    <property type="match status" value="1"/>
</dbReference>
<evidence type="ECO:0000256" key="9">
    <source>
        <dbReference type="SAM" id="Phobius"/>
    </source>
</evidence>
<dbReference type="PROSITE" id="PS00237">
    <property type="entry name" value="G_PROTEIN_RECEP_F1_1"/>
    <property type="match status" value="1"/>
</dbReference>
<dbReference type="CDD" id="cd00637">
    <property type="entry name" value="7tm_classA_rhodopsin-like"/>
    <property type="match status" value="1"/>
</dbReference>
<feature type="transmembrane region" description="Helical" evidence="9">
    <location>
        <begin position="153"/>
        <end position="179"/>
    </location>
</feature>
<dbReference type="InterPro" id="IPR017452">
    <property type="entry name" value="GPCR_Rhodpsn_7TM"/>
</dbReference>
<evidence type="ECO:0000256" key="7">
    <source>
        <dbReference type="ARBA" id="ARBA00023224"/>
    </source>
</evidence>
<dbReference type="InParanoid" id="A0A6P8IZA8"/>
<keyword evidence="4 8" id="KW-0297">G-protein coupled receptor</keyword>
<organism evidence="12 13">
    <name type="scientific">Actinia tenebrosa</name>
    <name type="common">Australian red waratah sea anemone</name>
    <dbReference type="NCBI Taxonomy" id="6105"/>
    <lineage>
        <taxon>Eukaryota</taxon>
        <taxon>Metazoa</taxon>
        <taxon>Cnidaria</taxon>
        <taxon>Anthozoa</taxon>
        <taxon>Hexacorallia</taxon>
        <taxon>Actiniaria</taxon>
        <taxon>Actiniidae</taxon>
        <taxon>Actinia</taxon>
    </lineage>
</organism>
<keyword evidence="6 8" id="KW-0675">Receptor</keyword>
<dbReference type="PANTHER" id="PTHR45695">
    <property type="entry name" value="LEUCOKININ RECEPTOR-RELATED"/>
    <property type="match status" value="1"/>
</dbReference>
<feature type="transmembrane region" description="Helical" evidence="9">
    <location>
        <begin position="213"/>
        <end position="234"/>
    </location>
</feature>
<evidence type="ECO:0000256" key="1">
    <source>
        <dbReference type="ARBA" id="ARBA00004141"/>
    </source>
</evidence>
<comment type="subcellular location">
    <subcellularLocation>
        <location evidence="1">Membrane</location>
        <topology evidence="1">Multi-pass membrane protein</topology>
    </subcellularLocation>
</comment>
<feature type="domain" description="G-protein coupled receptors family 1 profile" evidence="11">
    <location>
        <begin position="9"/>
        <end position="269"/>
    </location>
</feature>
<dbReference type="GeneID" id="116306858"/>
<gene>
    <name evidence="13" type="primary">LOC116306858</name>
</gene>
<accession>A0A6P8IZA8</accession>
<feature type="transmembrane region" description="Helical" evidence="9">
    <location>
        <begin position="29"/>
        <end position="50"/>
    </location>
</feature>